<gene>
    <name evidence="3" type="ORF">DL762_001750</name>
</gene>
<proteinExistence type="predicted"/>
<comment type="caution">
    <text evidence="3">The sequence shown here is derived from an EMBL/GenBank/DDBJ whole genome shotgun (WGS) entry which is preliminary data.</text>
</comment>
<dbReference type="EMBL" id="QJNS01000029">
    <property type="protein sequence ID" value="RYO92301.1"/>
    <property type="molecule type" value="Genomic_DNA"/>
</dbReference>
<dbReference type="PANTHER" id="PTHR24148">
    <property type="entry name" value="ANKYRIN REPEAT DOMAIN-CONTAINING PROTEIN 39 HOMOLOG-RELATED"/>
    <property type="match status" value="1"/>
</dbReference>
<evidence type="ECO:0000256" key="1">
    <source>
        <dbReference type="SAM" id="MobiDB-lite"/>
    </source>
</evidence>
<accession>A0ABY0HIQ7</accession>
<dbReference type="PANTHER" id="PTHR24148:SF64">
    <property type="entry name" value="HETEROKARYON INCOMPATIBILITY DOMAIN-CONTAINING PROTEIN"/>
    <property type="match status" value="1"/>
</dbReference>
<feature type="region of interest" description="Disordered" evidence="1">
    <location>
        <begin position="372"/>
        <end position="394"/>
    </location>
</feature>
<name>A0ABY0HIQ7_9PEZI</name>
<dbReference type="InterPro" id="IPR052895">
    <property type="entry name" value="HetReg/Transcr_Mod"/>
</dbReference>
<feature type="domain" description="Heterokaryon incompatibility" evidence="2">
    <location>
        <begin position="16"/>
        <end position="173"/>
    </location>
</feature>
<dbReference type="Proteomes" id="UP000294003">
    <property type="component" value="Unassembled WGS sequence"/>
</dbReference>
<dbReference type="Pfam" id="PF06985">
    <property type="entry name" value="HET"/>
    <property type="match status" value="1"/>
</dbReference>
<sequence>MYRPLDSASGEIRLGGKDIIIDGERLGVFEDLEVALRRLRKPKEWRTLWIDAICINQDDFTEQQEQIPLMHKIYQQAQQVCILLGESTGTSGIAMRHINKIRYGPWREGLWRGLEADEFHHKYSWFGTREMLKVIRSKASVYGMSSLVEELVHGEIRELLARPWWNRGSAVQEAVVAKKPLIMCGQKQRCGSASAKPPNGCAAEVSPWRPLPCSASARRLDKPVPLFRLLYDFRNLSCADPRDGIYAFLGLTAETTDIKVQPDYTADIAAVYCVFAHQAIEKTRTHDVLNCKREWRESPNGVETEGTVLIYSVEHQSRYHDMQAMLIDNGTESGPRVGWARLLQEWEPLDEYSEDMVGMVKRKEYLFDHATRTRHEESPLKHQPPSLAEHKTQHRKAPAEGGLRWWDNLGRAQLTYRPGESAVTLSNETALEHDFSTLPSWASNWMASSPRDPELFLRHFDRGGIEGFCFTRWHEASVIADEAKGGDALMLEGMMFDDIEQMTLPWHPVDQAIPLSRDFQDFDIWEALAVAQQENCPYQHLQDDFHADWSSSSPETMAKKKALFEAFINRIEWYRADTPKFVSLGIAESVKLATYSSSLEEKMYAYYHMLLSALSPPTTEDDDATPGSLSEVSSLDDAISQITLMEPVLMEDATNFKFHTFVMEQWKDRWRMTKKQIQNQGSVYLQYEELCRRIHDICRDRALFVTKRSYMGLAPWNAKVGDRGALMRSDTSLVGEAYVYDEKKGLPLGRDLEADTWRGIRLV</sequence>
<dbReference type="InterPro" id="IPR010730">
    <property type="entry name" value="HET"/>
</dbReference>
<evidence type="ECO:0000259" key="2">
    <source>
        <dbReference type="Pfam" id="PF06985"/>
    </source>
</evidence>
<organism evidence="3 4">
    <name type="scientific">Monosporascus cannonballus</name>
    <dbReference type="NCBI Taxonomy" id="155416"/>
    <lineage>
        <taxon>Eukaryota</taxon>
        <taxon>Fungi</taxon>
        <taxon>Dikarya</taxon>
        <taxon>Ascomycota</taxon>
        <taxon>Pezizomycotina</taxon>
        <taxon>Sordariomycetes</taxon>
        <taxon>Xylariomycetidae</taxon>
        <taxon>Xylariales</taxon>
        <taxon>Xylariales incertae sedis</taxon>
        <taxon>Monosporascus</taxon>
    </lineage>
</organism>
<reference evidence="3 4" key="1">
    <citation type="submission" date="2018-06" db="EMBL/GenBank/DDBJ databases">
        <title>Complete Genomes of Monosporascus.</title>
        <authorList>
            <person name="Robinson A.J."/>
            <person name="Natvig D.O."/>
        </authorList>
    </citation>
    <scope>NUCLEOTIDE SEQUENCE [LARGE SCALE GENOMIC DNA]</scope>
    <source>
        <strain evidence="3 4">CBS 609.92</strain>
    </source>
</reference>
<keyword evidence="4" id="KW-1185">Reference proteome</keyword>
<evidence type="ECO:0000313" key="4">
    <source>
        <dbReference type="Proteomes" id="UP000294003"/>
    </source>
</evidence>
<evidence type="ECO:0000313" key="3">
    <source>
        <dbReference type="EMBL" id="RYO92301.1"/>
    </source>
</evidence>
<protein>
    <recommendedName>
        <fullName evidence="2">Heterokaryon incompatibility domain-containing protein</fullName>
    </recommendedName>
</protein>